<dbReference type="RefSeq" id="XP_011502187.1">
    <property type="nucleotide sequence ID" value="XM_011503885.1"/>
</dbReference>
<dbReference type="Gene3D" id="1.10.238.10">
    <property type="entry name" value="EF-hand"/>
    <property type="match status" value="1"/>
</dbReference>
<proteinExistence type="predicted"/>
<evidence type="ECO:0000313" key="5">
    <source>
        <dbReference type="RefSeq" id="XP_011502187.1"/>
    </source>
</evidence>
<feature type="domain" description="DCUN1" evidence="3">
    <location>
        <begin position="146"/>
        <end position="335"/>
    </location>
</feature>
<reference evidence="5 6" key="1">
    <citation type="submission" date="2025-04" db="UniProtKB">
        <authorList>
            <consortium name="RefSeq"/>
        </authorList>
    </citation>
    <scope>IDENTIFICATION</scope>
</reference>
<dbReference type="InterPro" id="IPR042460">
    <property type="entry name" value="DCN1-like_PONY"/>
</dbReference>
<dbReference type="PANTHER" id="PTHR12281">
    <property type="entry name" value="RP42 RELATED"/>
    <property type="match status" value="1"/>
</dbReference>
<sequence>MNLTSILSNVAERDQVSRYETGYITDRLSSFNLSSSVHHLDSLAAWENSRHSQQEFQVDHFGSQSRRYTLQGVQQQSAYEQILGLGERGMPRTKRRAPSSTNNHSTSEMPPSAPEDMPRHPTKRLRHTSSVRRHTKAEDGANGQIFSQKRCISWFREYTTADEPDMLGPEGMEKFCEDIGVEPENVVMLVLAYKMNARQMGFFTMTEWLKGLSDLQCDSIAKVQQKMDHLRNLLNDQHIFKGIYRYAYDFARQDKDQRSMDMETARVMLQLLLGKHWPLFSQFAKFLDQSKYKVINKDQWCNILEFSRTINDDLSNYDLDGAWPVMLDEFVEWLKVQQHGEGASQMDTRIS</sequence>
<dbReference type="PANTHER" id="PTHR12281:SF12">
    <property type="entry name" value="DEFECTIVE IN CULLIN NEDDYLATION PROTEIN"/>
    <property type="match status" value="1"/>
</dbReference>
<dbReference type="KEGG" id="csol:105365664"/>
<dbReference type="AlphaFoldDB" id="A0AAJ6YQ40"/>
<dbReference type="Pfam" id="PF03556">
    <property type="entry name" value="Cullin_binding"/>
    <property type="match status" value="1"/>
</dbReference>
<feature type="region of interest" description="Disordered" evidence="2">
    <location>
        <begin position="86"/>
        <end position="137"/>
    </location>
</feature>
<dbReference type="GO" id="GO:0097602">
    <property type="term" value="F:cullin family protein binding"/>
    <property type="evidence" value="ECO:0007669"/>
    <property type="project" value="TreeGrafter"/>
</dbReference>
<dbReference type="RefSeq" id="XP_011502188.1">
    <property type="nucleotide sequence ID" value="XM_011503886.1"/>
</dbReference>
<dbReference type="GO" id="GO:0045116">
    <property type="term" value="P:protein neddylation"/>
    <property type="evidence" value="ECO:0007669"/>
    <property type="project" value="TreeGrafter"/>
</dbReference>
<dbReference type="RefSeq" id="XP_011502189.1">
    <property type="nucleotide sequence ID" value="XM_011503887.1"/>
</dbReference>
<keyword evidence="4" id="KW-1185">Reference proteome</keyword>
<evidence type="ECO:0000256" key="1">
    <source>
        <dbReference type="RuleBase" id="RU410713"/>
    </source>
</evidence>
<dbReference type="InterPro" id="IPR014764">
    <property type="entry name" value="DCN-prot"/>
</dbReference>
<evidence type="ECO:0000256" key="2">
    <source>
        <dbReference type="SAM" id="MobiDB-lite"/>
    </source>
</evidence>
<evidence type="ECO:0000313" key="6">
    <source>
        <dbReference type="RefSeq" id="XP_011502188.1"/>
    </source>
</evidence>
<comment type="function">
    <text evidence="1">Neddylation of cullins play an essential role in the regulation of SCF-type complexes activity.</text>
</comment>
<dbReference type="Proteomes" id="UP000695007">
    <property type="component" value="Unplaced"/>
</dbReference>
<dbReference type="GO" id="GO:0000151">
    <property type="term" value="C:ubiquitin ligase complex"/>
    <property type="evidence" value="ECO:0007669"/>
    <property type="project" value="TreeGrafter"/>
</dbReference>
<dbReference type="Gene3D" id="1.10.238.200">
    <property type="entry name" value="Cullin, PONY binding domain"/>
    <property type="match status" value="1"/>
</dbReference>
<evidence type="ECO:0000313" key="4">
    <source>
        <dbReference type="Proteomes" id="UP000695007"/>
    </source>
</evidence>
<evidence type="ECO:0000313" key="7">
    <source>
        <dbReference type="RefSeq" id="XP_011502189.1"/>
    </source>
</evidence>
<feature type="compositionally biased region" description="Basic residues" evidence="2">
    <location>
        <begin position="120"/>
        <end position="135"/>
    </location>
</feature>
<dbReference type="FunFam" id="1.10.238.200:FF:000002">
    <property type="entry name" value="DCN1-like protein"/>
    <property type="match status" value="1"/>
</dbReference>
<dbReference type="GeneID" id="105365664"/>
<dbReference type="GO" id="GO:0031624">
    <property type="term" value="F:ubiquitin conjugating enzyme binding"/>
    <property type="evidence" value="ECO:0007669"/>
    <property type="project" value="TreeGrafter"/>
</dbReference>
<organism evidence="4 7">
    <name type="scientific">Ceratosolen solmsi marchali</name>
    <dbReference type="NCBI Taxonomy" id="326594"/>
    <lineage>
        <taxon>Eukaryota</taxon>
        <taxon>Metazoa</taxon>
        <taxon>Ecdysozoa</taxon>
        <taxon>Arthropoda</taxon>
        <taxon>Hexapoda</taxon>
        <taxon>Insecta</taxon>
        <taxon>Pterygota</taxon>
        <taxon>Neoptera</taxon>
        <taxon>Endopterygota</taxon>
        <taxon>Hymenoptera</taxon>
        <taxon>Apocrita</taxon>
        <taxon>Proctotrupomorpha</taxon>
        <taxon>Chalcidoidea</taxon>
        <taxon>Agaonidae</taxon>
        <taxon>Agaoninae</taxon>
        <taxon>Ceratosolen</taxon>
    </lineage>
</organism>
<dbReference type="InterPro" id="IPR005176">
    <property type="entry name" value="PONY_dom"/>
</dbReference>
<dbReference type="GO" id="GO:0032182">
    <property type="term" value="F:ubiquitin-like protein binding"/>
    <property type="evidence" value="ECO:0007669"/>
    <property type="project" value="TreeGrafter"/>
</dbReference>
<gene>
    <name evidence="5 6 7" type="primary">LOC105365664</name>
</gene>
<evidence type="ECO:0000259" key="3">
    <source>
        <dbReference type="PROSITE" id="PS51229"/>
    </source>
</evidence>
<protein>
    <recommendedName>
        <fullName evidence="1">Defective in cullin neddylation protein</fullName>
    </recommendedName>
</protein>
<name>A0AAJ6YQ40_9HYME</name>
<dbReference type="PROSITE" id="PS51229">
    <property type="entry name" value="DCUN1"/>
    <property type="match status" value="1"/>
</dbReference>
<accession>A0AAJ6YQ40</accession>
<dbReference type="CTD" id="40231"/>
<feature type="compositionally biased region" description="Polar residues" evidence="2">
    <location>
        <begin position="98"/>
        <end position="109"/>
    </location>
</feature>